<evidence type="ECO:0000256" key="13">
    <source>
        <dbReference type="ARBA" id="ARBA00031288"/>
    </source>
</evidence>
<evidence type="ECO:0000256" key="9">
    <source>
        <dbReference type="ARBA" id="ARBA00022723"/>
    </source>
</evidence>
<dbReference type="Pfam" id="PF03571">
    <property type="entry name" value="Peptidase_M49"/>
    <property type="match status" value="1"/>
</dbReference>
<dbReference type="Gene3D" id="3.30.540.30">
    <property type="match status" value="3"/>
</dbReference>
<dbReference type="Proteomes" id="UP000019384">
    <property type="component" value="Unassembled WGS sequence"/>
</dbReference>
<dbReference type="GO" id="GO:0006508">
    <property type="term" value="P:proteolysis"/>
    <property type="evidence" value="ECO:0007669"/>
    <property type="project" value="UniProtKB-KW"/>
</dbReference>
<dbReference type="STRING" id="1382522.W6MN38"/>
<evidence type="ECO:0000256" key="2">
    <source>
        <dbReference type="ARBA" id="ARBA00004496"/>
    </source>
</evidence>
<evidence type="ECO:0000256" key="11">
    <source>
        <dbReference type="ARBA" id="ARBA00022833"/>
    </source>
</evidence>
<comment type="subcellular location">
    <subcellularLocation>
        <location evidence="2">Cytoplasm</location>
    </subcellularLocation>
</comment>
<protein>
    <recommendedName>
        <fullName evidence="5 15">Dipeptidyl peptidase 3</fullName>
        <ecNumber evidence="4 15">3.4.14.4</ecNumber>
    </recommendedName>
    <alternativeName>
        <fullName evidence="13 15">Dipeptidyl aminopeptidase III</fullName>
    </alternativeName>
    <alternativeName>
        <fullName evidence="14 15">Dipeptidyl peptidase III</fullName>
    </alternativeName>
</protein>
<dbReference type="RefSeq" id="XP_022459656.1">
    <property type="nucleotide sequence ID" value="XM_022602077.1"/>
</dbReference>
<dbReference type="GeneID" id="34521044"/>
<feature type="active site" evidence="16">
    <location>
        <position position="438"/>
    </location>
</feature>
<evidence type="ECO:0000256" key="1">
    <source>
        <dbReference type="ARBA" id="ARBA00001336"/>
    </source>
</evidence>
<dbReference type="InterPro" id="IPR005317">
    <property type="entry name" value="Dipeptidyl-peptase3"/>
</dbReference>
<dbReference type="GO" id="GO:0008239">
    <property type="term" value="F:dipeptidyl-peptidase activity"/>
    <property type="evidence" value="ECO:0007669"/>
    <property type="project" value="UniProtKB-UniRule"/>
</dbReference>
<accession>W6MN38</accession>
<evidence type="ECO:0000256" key="7">
    <source>
        <dbReference type="ARBA" id="ARBA00022490"/>
    </source>
</evidence>
<evidence type="ECO:0000256" key="12">
    <source>
        <dbReference type="ARBA" id="ARBA00023049"/>
    </source>
</evidence>
<evidence type="ECO:0000256" key="17">
    <source>
        <dbReference type="PIRSR" id="PIRSR007828-2"/>
    </source>
</evidence>
<comment type="catalytic activity">
    <reaction evidence="1 15">
        <text>Release of an N-terminal dipeptide from a peptide comprising four or more residues, with broad specificity. Also acts on dipeptidyl 2-naphthylamides.</text>
        <dbReference type="EC" id="3.4.14.4"/>
    </reaction>
</comment>
<evidence type="ECO:0000256" key="10">
    <source>
        <dbReference type="ARBA" id="ARBA00022801"/>
    </source>
</evidence>
<name>W6MN38_9ASCO</name>
<keyword evidence="10 15" id="KW-0378">Hydrolase</keyword>
<keyword evidence="9 15" id="KW-0479">Metal-binding</keyword>
<evidence type="ECO:0000256" key="14">
    <source>
        <dbReference type="ARBA" id="ARBA00032119"/>
    </source>
</evidence>
<feature type="binding site" evidence="17">
    <location>
        <position position="442"/>
    </location>
    <ligand>
        <name>Zn(2+)</name>
        <dbReference type="ChEBI" id="CHEBI:29105"/>
        <note>catalytic</note>
    </ligand>
</feature>
<evidence type="ECO:0000256" key="4">
    <source>
        <dbReference type="ARBA" id="ARBA00012063"/>
    </source>
</evidence>
<evidence type="ECO:0000256" key="6">
    <source>
        <dbReference type="ARBA" id="ARBA00022438"/>
    </source>
</evidence>
<keyword evidence="6 15" id="KW-0031">Aminopeptidase</keyword>
<dbReference type="PANTHER" id="PTHR23422:SF11">
    <property type="entry name" value="DIPEPTIDYL PEPTIDASE 3"/>
    <property type="match status" value="1"/>
</dbReference>
<evidence type="ECO:0000256" key="5">
    <source>
        <dbReference type="ARBA" id="ARBA00014713"/>
    </source>
</evidence>
<keyword evidence="12 15" id="KW-0482">Metalloprotease</keyword>
<evidence type="ECO:0000256" key="16">
    <source>
        <dbReference type="PIRSR" id="PIRSR007828-1"/>
    </source>
</evidence>
<keyword evidence="8 15" id="KW-0645">Protease</keyword>
<evidence type="ECO:0000313" key="19">
    <source>
        <dbReference type="Proteomes" id="UP000019384"/>
    </source>
</evidence>
<comment type="cofactor">
    <cofactor evidence="15 17">
        <name>Zn(2+)</name>
        <dbReference type="ChEBI" id="CHEBI:29105"/>
    </cofactor>
    <text evidence="15 17">Binds 1 zinc ion per subunit.</text>
</comment>
<dbReference type="OrthoDB" id="4694525at2759"/>
<dbReference type="PANTHER" id="PTHR23422">
    <property type="entry name" value="DIPEPTIDYL PEPTIDASE III-RELATED"/>
    <property type="match status" value="1"/>
</dbReference>
<dbReference type="AlphaFoldDB" id="W6MN38"/>
<feature type="binding site" evidence="17">
    <location>
        <position position="437"/>
    </location>
    <ligand>
        <name>Zn(2+)</name>
        <dbReference type="ChEBI" id="CHEBI:29105"/>
        <note>catalytic</note>
    </ligand>
</feature>
<keyword evidence="11 15" id="KW-0862">Zinc</keyword>
<dbReference type="HOGENOM" id="CLU_011977_1_0_1"/>
<dbReference type="FunFam" id="3.30.540.30:FF:000002">
    <property type="entry name" value="Dipeptidyl peptidase 3"/>
    <property type="match status" value="1"/>
</dbReference>
<comment type="similarity">
    <text evidence="3 15">Belongs to the peptidase M49 family.</text>
</comment>
<gene>
    <name evidence="18" type="ORF">KUCA_T00003642001</name>
</gene>
<dbReference type="MEROPS" id="M49.004"/>
<evidence type="ECO:0000313" key="18">
    <source>
        <dbReference type="EMBL" id="CDK27663.1"/>
    </source>
</evidence>
<dbReference type="EC" id="3.4.14.4" evidence="4 15"/>
<keyword evidence="7 15" id="KW-0963">Cytoplasm</keyword>
<sequence>MASYLADAKAPIAQLSALKAFNGLTSKEKLYAHHLSVASHWGTRAVLESVSPESAAIYDLILGIHQSIDGKYHEVVAKHLGAEIETQYLEYASQFLSNLGNYKSFGDVKFVPRLSKGDFETLVELTNDETCLQLFEEVKDQLYEIDESKALLGWKDSGHVSAYYPGSGILRKDIELINSAMAKLGLMPENSRIEKKHDGQHILKVASADVANVTGYYPDEFPVEDESGKVLFKVIVEFGDHKREFAKIAEHLTLAKKFVANETQLKMLECYIQSFTTGSMNAHKESQKLWVKDKGPVVESNIGFIETYRDPAGIRGEWEGLVSIVNKEQTAKFQHLVKNAPDFIKLLPWDMAVWEKPVFQAPDFTSLEVLTFAGSGIPAGINIPNYDDVRLNVGFKNVSLGNVLGAKSSSEPVSFIDEQELYEKYRDGSFEVQVGIHELLGHGSGKLLSKEDVVGKEVVGLNGQKVTTYYKEGETWGSVFGSVAGSFEECRAETVAMHLINNRDLLKIFGFTDVEEQDNIIYIGFLQMCRAGLLGLEYWDPKTGKWGQAHMQARYAILQVLLQAGEGLVEIVSVGDDDLRIKLDRSKIATVGAKAIATFLNKLHIYKCSADVVNGVKFYNDITSVDSDFAKYRSTVLKKKLPRRQFIQANTRVNGEGEVEIVEYPETEVGMIQSFVDRAT</sequence>
<keyword evidence="19" id="KW-1185">Reference proteome</keyword>
<dbReference type="InterPro" id="IPR039461">
    <property type="entry name" value="Peptidase_M49"/>
</dbReference>
<reference evidence="18" key="2">
    <citation type="submission" date="2014-02" db="EMBL/GenBank/DDBJ databases">
        <title>Complete DNA sequence of /Kuraishia capsulata/ illustrates novel genomic features among budding yeasts (/Saccharomycotina/).</title>
        <authorList>
            <person name="Morales L."/>
            <person name="Noel B."/>
            <person name="Porcel B."/>
            <person name="Marcet-Houben M."/>
            <person name="Hullo M-F."/>
            <person name="Sacerdot C."/>
            <person name="Tekaia F."/>
            <person name="Leh-Louis V."/>
            <person name="Despons L."/>
            <person name="Khanna V."/>
            <person name="Aury J-M."/>
            <person name="Barbe V."/>
            <person name="Couloux A."/>
            <person name="Labadie K."/>
            <person name="Pelletier E."/>
            <person name="Souciet J-L."/>
            <person name="Boekhout T."/>
            <person name="Gabaldon T."/>
            <person name="Wincker P."/>
            <person name="Dujon B."/>
        </authorList>
    </citation>
    <scope>NUCLEOTIDE SEQUENCE</scope>
    <source>
        <strain evidence="18">CBS 1993</strain>
    </source>
</reference>
<dbReference type="GO" id="GO:0008235">
    <property type="term" value="F:metalloexopeptidase activity"/>
    <property type="evidence" value="ECO:0007669"/>
    <property type="project" value="InterPro"/>
</dbReference>
<reference evidence="18" key="1">
    <citation type="submission" date="2013-12" db="EMBL/GenBank/DDBJ databases">
        <authorList>
            <person name="Genoscope - CEA"/>
        </authorList>
    </citation>
    <scope>NUCLEOTIDE SEQUENCE</scope>
    <source>
        <strain evidence="18">CBS 1993</strain>
    </source>
</reference>
<dbReference type="EMBL" id="HG793128">
    <property type="protein sequence ID" value="CDK27663.1"/>
    <property type="molecule type" value="Genomic_DNA"/>
</dbReference>
<organism evidence="18 19">
    <name type="scientific">Kuraishia capsulata CBS 1993</name>
    <dbReference type="NCBI Taxonomy" id="1382522"/>
    <lineage>
        <taxon>Eukaryota</taxon>
        <taxon>Fungi</taxon>
        <taxon>Dikarya</taxon>
        <taxon>Ascomycota</taxon>
        <taxon>Saccharomycotina</taxon>
        <taxon>Pichiomycetes</taxon>
        <taxon>Pichiales</taxon>
        <taxon>Pichiaceae</taxon>
        <taxon>Kuraishia</taxon>
    </lineage>
</organism>
<evidence type="ECO:0000256" key="8">
    <source>
        <dbReference type="ARBA" id="ARBA00022670"/>
    </source>
</evidence>
<dbReference type="GO" id="GO:0046872">
    <property type="term" value="F:metal ion binding"/>
    <property type="evidence" value="ECO:0007669"/>
    <property type="project" value="UniProtKB-KW"/>
</dbReference>
<dbReference type="GO" id="GO:0004177">
    <property type="term" value="F:aminopeptidase activity"/>
    <property type="evidence" value="ECO:0007669"/>
    <property type="project" value="UniProtKB-KW"/>
</dbReference>
<proteinExistence type="inferred from homology"/>
<evidence type="ECO:0000256" key="3">
    <source>
        <dbReference type="ARBA" id="ARBA00010200"/>
    </source>
</evidence>
<dbReference type="PIRSF" id="PIRSF007828">
    <property type="entry name" value="Dipeptidyl-peptidase_III"/>
    <property type="match status" value="1"/>
</dbReference>
<dbReference type="FunFam" id="3.30.540.30:FF:000001">
    <property type="entry name" value="Dipeptidyl peptidase 3"/>
    <property type="match status" value="1"/>
</dbReference>
<dbReference type="GO" id="GO:0005737">
    <property type="term" value="C:cytoplasm"/>
    <property type="evidence" value="ECO:0007669"/>
    <property type="project" value="UniProtKB-SubCell"/>
</dbReference>
<evidence type="ECO:0000256" key="15">
    <source>
        <dbReference type="PIRNR" id="PIRNR007828"/>
    </source>
</evidence>
<feature type="binding site" evidence="17">
    <location>
        <position position="489"/>
    </location>
    <ligand>
        <name>Zn(2+)</name>
        <dbReference type="ChEBI" id="CHEBI:29105"/>
        <note>catalytic</note>
    </ligand>
</feature>